<name>A0AAD7HV38_9AGAR</name>
<proteinExistence type="predicted"/>
<evidence type="ECO:0000313" key="3">
    <source>
        <dbReference type="Proteomes" id="UP001215598"/>
    </source>
</evidence>
<evidence type="ECO:0000256" key="1">
    <source>
        <dbReference type="SAM" id="MobiDB-lite"/>
    </source>
</evidence>
<feature type="region of interest" description="Disordered" evidence="1">
    <location>
        <begin position="1"/>
        <end position="34"/>
    </location>
</feature>
<keyword evidence="3" id="KW-1185">Reference proteome</keyword>
<feature type="compositionally biased region" description="Gly residues" evidence="1">
    <location>
        <begin position="7"/>
        <end position="17"/>
    </location>
</feature>
<gene>
    <name evidence="2" type="ORF">B0H16DRAFT_1470228</name>
</gene>
<evidence type="ECO:0000313" key="2">
    <source>
        <dbReference type="EMBL" id="KAJ7729034.1"/>
    </source>
</evidence>
<dbReference type="Proteomes" id="UP001215598">
    <property type="component" value="Unassembled WGS sequence"/>
</dbReference>
<sequence>MRMSEGGARGTGGGGDARAGWCEGSARQSSSEERRRVEWVSDWRRHGNGDSRIIGDGLRFLREARGEEGPGYRDIDFGGNSFDSRFVFILSAVGCVGSGSVGHGGGGNRPGLIDRTEQTDTFIGKLTQPNGGADFIVAGSTKLEVARYPEASMVDGTTGYC</sequence>
<accession>A0AAD7HV38</accession>
<comment type="caution">
    <text evidence="2">The sequence shown here is derived from an EMBL/GenBank/DDBJ whole genome shotgun (WGS) entry which is preliminary data.</text>
</comment>
<reference evidence="2" key="1">
    <citation type="submission" date="2023-03" db="EMBL/GenBank/DDBJ databases">
        <title>Massive genome expansion in bonnet fungi (Mycena s.s.) driven by repeated elements and novel gene families across ecological guilds.</title>
        <authorList>
            <consortium name="Lawrence Berkeley National Laboratory"/>
            <person name="Harder C.B."/>
            <person name="Miyauchi S."/>
            <person name="Viragh M."/>
            <person name="Kuo A."/>
            <person name="Thoen E."/>
            <person name="Andreopoulos B."/>
            <person name="Lu D."/>
            <person name="Skrede I."/>
            <person name="Drula E."/>
            <person name="Henrissat B."/>
            <person name="Morin E."/>
            <person name="Kohler A."/>
            <person name="Barry K."/>
            <person name="LaButti K."/>
            <person name="Morin E."/>
            <person name="Salamov A."/>
            <person name="Lipzen A."/>
            <person name="Mereny Z."/>
            <person name="Hegedus B."/>
            <person name="Baldrian P."/>
            <person name="Stursova M."/>
            <person name="Weitz H."/>
            <person name="Taylor A."/>
            <person name="Grigoriev I.V."/>
            <person name="Nagy L.G."/>
            <person name="Martin F."/>
            <person name="Kauserud H."/>
        </authorList>
    </citation>
    <scope>NUCLEOTIDE SEQUENCE</scope>
    <source>
        <strain evidence="2">CBHHK182m</strain>
    </source>
</reference>
<dbReference type="EMBL" id="JARKIB010000168">
    <property type="protein sequence ID" value="KAJ7729034.1"/>
    <property type="molecule type" value="Genomic_DNA"/>
</dbReference>
<feature type="compositionally biased region" description="Low complexity" evidence="1">
    <location>
        <begin position="18"/>
        <end position="29"/>
    </location>
</feature>
<dbReference type="AlphaFoldDB" id="A0AAD7HV38"/>
<protein>
    <submittedName>
        <fullName evidence="2">Uncharacterized protein</fullName>
    </submittedName>
</protein>
<organism evidence="2 3">
    <name type="scientific">Mycena metata</name>
    <dbReference type="NCBI Taxonomy" id="1033252"/>
    <lineage>
        <taxon>Eukaryota</taxon>
        <taxon>Fungi</taxon>
        <taxon>Dikarya</taxon>
        <taxon>Basidiomycota</taxon>
        <taxon>Agaricomycotina</taxon>
        <taxon>Agaricomycetes</taxon>
        <taxon>Agaricomycetidae</taxon>
        <taxon>Agaricales</taxon>
        <taxon>Marasmiineae</taxon>
        <taxon>Mycenaceae</taxon>
        <taxon>Mycena</taxon>
    </lineage>
</organism>